<keyword evidence="1" id="KW-0805">Transcription regulation</keyword>
<dbReference type="PANTHER" id="PTHR43132">
    <property type="entry name" value="ARSENICAL RESISTANCE OPERON REPRESSOR ARSR-RELATED"/>
    <property type="match status" value="1"/>
</dbReference>
<dbReference type="PANTHER" id="PTHR43132:SF2">
    <property type="entry name" value="ARSENICAL RESISTANCE OPERON REPRESSOR ARSR-RELATED"/>
    <property type="match status" value="1"/>
</dbReference>
<dbReference type="Gene3D" id="1.10.10.10">
    <property type="entry name" value="Winged helix-like DNA-binding domain superfamily/Winged helix DNA-binding domain"/>
    <property type="match status" value="1"/>
</dbReference>
<dbReference type="SMART" id="SM00418">
    <property type="entry name" value="HTH_ARSR"/>
    <property type="match status" value="1"/>
</dbReference>
<dbReference type="Proteomes" id="UP000322165">
    <property type="component" value="Unassembled WGS sequence"/>
</dbReference>
<dbReference type="GO" id="GO:0003677">
    <property type="term" value="F:DNA binding"/>
    <property type="evidence" value="ECO:0007669"/>
    <property type="project" value="UniProtKB-KW"/>
</dbReference>
<dbReference type="RefSeq" id="WP_149859833.1">
    <property type="nucleotide sequence ID" value="NZ_VUOD01000002.1"/>
</dbReference>
<keyword evidence="3" id="KW-0804">Transcription</keyword>
<evidence type="ECO:0000313" key="6">
    <source>
        <dbReference type="EMBL" id="KAA2285732.1"/>
    </source>
</evidence>
<dbReference type="GO" id="GO:0003700">
    <property type="term" value="F:DNA-binding transcription factor activity"/>
    <property type="evidence" value="ECO:0007669"/>
    <property type="project" value="InterPro"/>
</dbReference>
<dbReference type="EMBL" id="VUOD01000002">
    <property type="protein sequence ID" value="KAA2285732.1"/>
    <property type="molecule type" value="Genomic_DNA"/>
</dbReference>
<reference evidence="6 7" key="2">
    <citation type="submission" date="2019-09" db="EMBL/GenBank/DDBJ databases">
        <authorList>
            <person name="Mazur A."/>
        </authorList>
    </citation>
    <scope>NUCLEOTIDE SEQUENCE [LARGE SCALE GENOMIC DNA]</scope>
    <source>
        <strain evidence="6 7">3729k</strain>
    </source>
</reference>
<dbReference type="InterPro" id="IPR036390">
    <property type="entry name" value="WH_DNA-bd_sf"/>
</dbReference>
<evidence type="ECO:0000256" key="1">
    <source>
        <dbReference type="ARBA" id="ARBA00023015"/>
    </source>
</evidence>
<keyword evidence="2" id="KW-0238">DNA-binding</keyword>
<proteinExistence type="predicted"/>
<comment type="caution">
    <text evidence="6">The sequence shown here is derived from an EMBL/GenBank/DDBJ whole genome shotgun (WGS) entry which is preliminary data.</text>
</comment>
<dbReference type="NCBIfam" id="NF033788">
    <property type="entry name" value="HTH_metalloreg"/>
    <property type="match status" value="1"/>
</dbReference>
<dbReference type="CDD" id="cd00090">
    <property type="entry name" value="HTH_ARSR"/>
    <property type="match status" value="1"/>
</dbReference>
<feature type="region of interest" description="Disordered" evidence="4">
    <location>
        <begin position="100"/>
        <end position="120"/>
    </location>
</feature>
<feature type="domain" description="HTH arsR-type" evidence="5">
    <location>
        <begin position="1"/>
        <end position="95"/>
    </location>
</feature>
<dbReference type="PROSITE" id="PS50987">
    <property type="entry name" value="HTH_ARSR_2"/>
    <property type="match status" value="1"/>
</dbReference>
<dbReference type="InterPro" id="IPR001845">
    <property type="entry name" value="HTH_ArsR_DNA-bd_dom"/>
</dbReference>
<dbReference type="InterPro" id="IPR051011">
    <property type="entry name" value="Metal_resp_trans_reg"/>
</dbReference>
<sequence>MDTNAALAVLTALAQPHRLAIFRWLVQRGPDGAFAGEIAGALGLAATTQSFHLKALAGAGLLSAEPQGRHIRYRADLDAVRGLVDYLTENCCGGDPSRCEPPLRPGRVAGRRFPHPGTTP</sequence>
<evidence type="ECO:0000259" key="5">
    <source>
        <dbReference type="PROSITE" id="PS50987"/>
    </source>
</evidence>
<reference evidence="6 7" key="1">
    <citation type="submission" date="2019-09" db="EMBL/GenBank/DDBJ databases">
        <title>Arenimonas chukotkensis sp. nov., a bacterium isolated from Chukotka hot spring, Arctic region, Russia.</title>
        <authorList>
            <person name="Zayulina K.S."/>
            <person name="Prokofeva M.I."/>
            <person name="Elcheninov A.G."/>
            <person name="Novikov A."/>
            <person name="Kochetkova T.V."/>
            <person name="Kublanov I.V."/>
        </authorList>
    </citation>
    <scope>NUCLEOTIDE SEQUENCE [LARGE SCALE GENOMIC DNA]</scope>
    <source>
        <strain evidence="6 7">3729k</strain>
    </source>
</reference>
<dbReference type="SUPFAM" id="SSF46785">
    <property type="entry name" value="Winged helix' DNA-binding domain"/>
    <property type="match status" value="1"/>
</dbReference>
<name>A0A5B2ZF63_9GAMM</name>
<dbReference type="PRINTS" id="PR00778">
    <property type="entry name" value="HTHARSR"/>
</dbReference>
<keyword evidence="7" id="KW-1185">Reference proteome</keyword>
<dbReference type="AlphaFoldDB" id="A0A5B2ZF63"/>
<dbReference type="InterPro" id="IPR011991">
    <property type="entry name" value="ArsR-like_HTH"/>
</dbReference>
<gene>
    <name evidence="6" type="ORF">F0415_03655</name>
</gene>
<evidence type="ECO:0000256" key="2">
    <source>
        <dbReference type="ARBA" id="ARBA00023125"/>
    </source>
</evidence>
<evidence type="ECO:0000256" key="3">
    <source>
        <dbReference type="ARBA" id="ARBA00023163"/>
    </source>
</evidence>
<dbReference type="InterPro" id="IPR036388">
    <property type="entry name" value="WH-like_DNA-bd_sf"/>
</dbReference>
<protein>
    <submittedName>
        <fullName evidence="6">Helix-turn-helix transcriptional regulator</fullName>
    </submittedName>
</protein>
<dbReference type="Pfam" id="PF12840">
    <property type="entry name" value="HTH_20"/>
    <property type="match status" value="1"/>
</dbReference>
<organism evidence="6 7">
    <name type="scientific">Arenimonas fontis</name>
    <dbReference type="NCBI Taxonomy" id="2608255"/>
    <lineage>
        <taxon>Bacteria</taxon>
        <taxon>Pseudomonadati</taxon>
        <taxon>Pseudomonadota</taxon>
        <taxon>Gammaproteobacteria</taxon>
        <taxon>Lysobacterales</taxon>
        <taxon>Lysobacteraceae</taxon>
        <taxon>Arenimonas</taxon>
    </lineage>
</organism>
<evidence type="ECO:0000313" key="7">
    <source>
        <dbReference type="Proteomes" id="UP000322165"/>
    </source>
</evidence>
<accession>A0A5B2ZF63</accession>
<evidence type="ECO:0000256" key="4">
    <source>
        <dbReference type="SAM" id="MobiDB-lite"/>
    </source>
</evidence>